<feature type="transmembrane region" description="Helical" evidence="5">
    <location>
        <begin position="203"/>
        <end position="224"/>
    </location>
</feature>
<comment type="similarity">
    <text evidence="5">Belongs to the ABC-2 integral membrane protein family.</text>
</comment>
<evidence type="ECO:0000259" key="6">
    <source>
        <dbReference type="PROSITE" id="PS51012"/>
    </source>
</evidence>
<keyword evidence="5" id="KW-0813">Transport</keyword>
<evidence type="ECO:0000256" key="3">
    <source>
        <dbReference type="ARBA" id="ARBA00022989"/>
    </source>
</evidence>
<sequence>MRKIFRLTQARCLEFLRDKEALAWNLLMPIFFVVAIALAFNTGEKNLFKVMVVSQQDTGSTKNDIFETASPVIPQLKYIQYIPIDNLKLAQEYLAQHQVDLVVQMNPQTEYWFNPLSEKSDFLHQSFAKLSSLSLKAHPIESTNIRYIDWVFPGILAIHLMYSALYGIAYVIVRYRKNGYLKRLQATPLTAFEFLSAQVCSRLLISTIILALVYFTCTMILHPLMKGNFFVLFILYITGTFCLISLALFLCAKVSSEELSRGILEMAAWPMLLISGAWFSLDQAHVSLQWFSQILPLTHLISATRKVMLYGASLHDIQGELLILLCMSIGFLLIGSLTFKWSK</sequence>
<feature type="transmembrane region" description="Helical" evidence="5">
    <location>
        <begin position="321"/>
        <end position="339"/>
    </location>
</feature>
<comment type="caution">
    <text evidence="7">The sequence shown here is derived from an EMBL/GenBank/DDBJ whole genome shotgun (WGS) entry which is preliminary data.</text>
</comment>
<dbReference type="InterPro" id="IPR047817">
    <property type="entry name" value="ABC2_TM_bact-type"/>
</dbReference>
<dbReference type="PROSITE" id="PS51012">
    <property type="entry name" value="ABC_TM2"/>
    <property type="match status" value="1"/>
</dbReference>
<proteinExistence type="inferred from homology"/>
<reference evidence="7" key="1">
    <citation type="submission" date="2015-09" db="EMBL/GenBank/DDBJ databases">
        <title>Draft Genome Sequences of Two Novel Amoeba-resistant Intranuclear Bacteria, Candidatus Berkiella cookevillensis and Candidatus Berkiella aquae.</title>
        <authorList>
            <person name="Mehari Y.T."/>
            <person name="Arivett B.A."/>
            <person name="Farone A.L."/>
            <person name="Gunderson J.H."/>
            <person name="Farone M.B."/>
        </authorList>
    </citation>
    <scope>NUCLEOTIDE SEQUENCE [LARGE SCALE GENOMIC DNA]</scope>
    <source>
        <strain evidence="7">CC99</strain>
    </source>
</reference>
<reference evidence="8" key="3">
    <citation type="submission" date="2021-06" db="EMBL/GenBank/DDBJ databases">
        <title>Genomic Description and Analysis of Intracellular Bacteria, Candidatus Berkiella cookevillensis and Candidatus Berkiella aquae.</title>
        <authorList>
            <person name="Kidane D.T."/>
            <person name="Mehari Y.T."/>
            <person name="Rice F.C."/>
            <person name="Arivett B.A."/>
            <person name="Farone A.L."/>
            <person name="Berk S.G."/>
            <person name="Farone M.B."/>
        </authorList>
    </citation>
    <scope>NUCLEOTIDE SEQUENCE</scope>
    <source>
        <strain evidence="8">CC99</strain>
    </source>
</reference>
<dbReference type="GO" id="GO:0005886">
    <property type="term" value="C:plasma membrane"/>
    <property type="evidence" value="ECO:0007669"/>
    <property type="project" value="UniProtKB-SubCell"/>
</dbReference>
<evidence type="ECO:0000256" key="5">
    <source>
        <dbReference type="RuleBase" id="RU361157"/>
    </source>
</evidence>
<dbReference type="OrthoDB" id="9808686at2"/>
<dbReference type="EMBL" id="LKHV01000005">
    <property type="protein sequence ID" value="KRG18695.1"/>
    <property type="molecule type" value="Genomic_DNA"/>
</dbReference>
<evidence type="ECO:0000256" key="4">
    <source>
        <dbReference type="ARBA" id="ARBA00023136"/>
    </source>
</evidence>
<reference evidence="8" key="2">
    <citation type="journal article" date="2016" name="Genome Announc.">
        <title>Draft Genome Sequences of Two Novel Amoeba-Resistant Intranuclear Bacteria, 'Candidatus Berkiella cookevillensis' and 'Candidatus Berkiella aquae'.</title>
        <authorList>
            <person name="Mehari Y.T."/>
            <person name="Arivett B.A."/>
            <person name="Farone A.L."/>
            <person name="Gunderson J.H."/>
            <person name="Farone M.B."/>
        </authorList>
    </citation>
    <scope>NUCLEOTIDE SEQUENCE</scope>
    <source>
        <strain evidence="8">CC99</strain>
    </source>
</reference>
<evidence type="ECO:0000256" key="1">
    <source>
        <dbReference type="ARBA" id="ARBA00004141"/>
    </source>
</evidence>
<comment type="subcellular location">
    <subcellularLocation>
        <location evidence="5">Cell inner membrane</location>
        <topology evidence="5">Multi-pass membrane protein</topology>
    </subcellularLocation>
    <subcellularLocation>
        <location evidence="1">Membrane</location>
        <topology evidence="1">Multi-pass membrane protein</topology>
    </subcellularLocation>
</comment>
<organism evidence="7">
    <name type="scientific">Candidatus Berkiella cookevillensis</name>
    <dbReference type="NCBI Taxonomy" id="437022"/>
    <lineage>
        <taxon>Bacteria</taxon>
        <taxon>Pseudomonadati</taxon>
        <taxon>Pseudomonadota</taxon>
        <taxon>Gammaproteobacteria</taxon>
        <taxon>Candidatus Berkiellales</taxon>
        <taxon>Candidatus Berkiellaceae</taxon>
        <taxon>Candidatus Berkiella</taxon>
    </lineage>
</organism>
<feature type="transmembrane region" description="Helical" evidence="5">
    <location>
        <begin position="21"/>
        <end position="40"/>
    </location>
</feature>
<dbReference type="RefSeq" id="WP_057624287.1">
    <property type="nucleotide sequence ID" value="NZ_LKHV02000001.1"/>
</dbReference>
<name>A0A0Q9YQA4_9GAMM</name>
<keyword evidence="9" id="KW-1185">Reference proteome</keyword>
<evidence type="ECO:0000313" key="9">
    <source>
        <dbReference type="Proteomes" id="UP000051494"/>
    </source>
</evidence>
<feature type="transmembrane region" description="Helical" evidence="5">
    <location>
        <begin position="150"/>
        <end position="173"/>
    </location>
</feature>
<gene>
    <name evidence="7" type="ORF">CC99x_01175</name>
    <name evidence="8" type="ORF">CC99x_011955</name>
</gene>
<dbReference type="EMBL" id="LKHV02000001">
    <property type="protein sequence ID" value="MCS5709610.1"/>
    <property type="molecule type" value="Genomic_DNA"/>
</dbReference>
<keyword evidence="5" id="KW-1003">Cell membrane</keyword>
<dbReference type="GO" id="GO:0140359">
    <property type="term" value="F:ABC-type transporter activity"/>
    <property type="evidence" value="ECO:0007669"/>
    <property type="project" value="InterPro"/>
</dbReference>
<evidence type="ECO:0000313" key="7">
    <source>
        <dbReference type="EMBL" id="KRG18695.1"/>
    </source>
</evidence>
<dbReference type="Pfam" id="PF01061">
    <property type="entry name" value="ABC2_membrane"/>
    <property type="match status" value="1"/>
</dbReference>
<dbReference type="Proteomes" id="UP000051494">
    <property type="component" value="Unassembled WGS sequence"/>
</dbReference>
<dbReference type="STRING" id="437022.CC99x_01175"/>
<dbReference type="InterPro" id="IPR013525">
    <property type="entry name" value="ABC2_TM"/>
</dbReference>
<keyword evidence="3 5" id="KW-1133">Transmembrane helix</keyword>
<dbReference type="InterPro" id="IPR052902">
    <property type="entry name" value="ABC-2_transporter"/>
</dbReference>
<feature type="transmembrane region" description="Helical" evidence="5">
    <location>
        <begin position="230"/>
        <end position="251"/>
    </location>
</feature>
<dbReference type="PANTHER" id="PTHR43027:SF2">
    <property type="entry name" value="TRANSPORT PERMEASE PROTEIN"/>
    <property type="match status" value="1"/>
</dbReference>
<keyword evidence="2 5" id="KW-0812">Transmembrane</keyword>
<keyword evidence="4 5" id="KW-0472">Membrane</keyword>
<protein>
    <recommendedName>
        <fullName evidence="5">Transport permease protein</fullName>
    </recommendedName>
</protein>
<dbReference type="AlphaFoldDB" id="A0A0Q9YQA4"/>
<accession>A0A0Q9YQA4</accession>
<dbReference type="PANTHER" id="PTHR43027">
    <property type="entry name" value="DOXORUBICIN RESISTANCE ABC TRANSPORTER PERMEASE PROTEIN DRRC-RELATED"/>
    <property type="match status" value="1"/>
</dbReference>
<evidence type="ECO:0000256" key="2">
    <source>
        <dbReference type="ARBA" id="ARBA00022692"/>
    </source>
</evidence>
<feature type="domain" description="ABC transmembrane type-2" evidence="6">
    <location>
        <begin position="116"/>
        <end position="342"/>
    </location>
</feature>
<evidence type="ECO:0000313" key="8">
    <source>
        <dbReference type="EMBL" id="MCS5709610.1"/>
    </source>
</evidence>
<feature type="transmembrane region" description="Helical" evidence="5">
    <location>
        <begin position="263"/>
        <end position="281"/>
    </location>
</feature>